<accession>A0ABQ2RX14</accession>
<sequence>MASWPYTSTYVRARFVYNDTSADMTPGAIPSSGTVNSKLPDLTPAKSLLDGCTLSSGFQGTGAKYDLAAFQVFSNQGDLLGRIFENAAASDSGYLHIYASSAATLKGVASCTARSETLNFDATMTAGWNLLQGTVDPTTNAVRIVNAPAGAQASLDFVKYQDHVLIVPVNKTDLRLKRGDSVNVPVRIFQDGGVSGRIRLTSNVYGLDVTPTEIDLPANVGKQSVTAKRLSTQLSGTALQAQRVDTSLTLTASSNGAAFDGDLIIQATKAGMDVGGGKIGRLALAVPQLGLEAPTKVAPQNMSTEWPVYVYTNEYTGDVRVSVSGLPAGLSVAPKTVSVTPNQSVTVKFTIQPTTTVPVGTYTVTVNAEQVSDGNVTSRRGALTIMPTPVRMVEGTSSMTADNAGNIWYTTTKGMVRQRPDGTYDAFTNPGYGCGDLTAGEDGGIWQQSSPQVRFDAVTGSATVKPDPRGFSGCAGSGMHYDPKGRGWVSYFNIQRLDYATNTVSNVPGAQDDQLLDVDGSHVWGYTQSGGTSQLVSIDADTLTRTTLTLPGINAYLPAFARGGKLWLPKSVPYRLTAYDPAAGKVTSYDVVIDGATVKDFEVVGVDATGRHWLKVSHMDGELYLSEWVLYNPLTAQVEKRVPAIFLSGNGKLSSVSADGTLWVITTDAPDYVPYAYAFKP</sequence>
<evidence type="ECO:0000313" key="2">
    <source>
        <dbReference type="Proteomes" id="UP000634308"/>
    </source>
</evidence>
<keyword evidence="2" id="KW-1185">Reference proteome</keyword>
<proteinExistence type="predicted"/>
<protein>
    <submittedName>
        <fullName evidence="1">Uncharacterized protein</fullName>
    </submittedName>
</protein>
<comment type="caution">
    <text evidence="1">The sequence shown here is derived from an EMBL/GenBank/DDBJ whole genome shotgun (WGS) entry which is preliminary data.</text>
</comment>
<reference evidence="2" key="1">
    <citation type="journal article" date="2019" name="Int. J. Syst. Evol. Microbiol.">
        <title>The Global Catalogue of Microorganisms (GCM) 10K type strain sequencing project: providing services to taxonomists for standard genome sequencing and annotation.</title>
        <authorList>
            <consortium name="The Broad Institute Genomics Platform"/>
            <consortium name="The Broad Institute Genome Sequencing Center for Infectious Disease"/>
            <person name="Wu L."/>
            <person name="Ma J."/>
        </authorList>
    </citation>
    <scope>NUCLEOTIDE SEQUENCE [LARGE SCALE GENOMIC DNA]</scope>
    <source>
        <strain evidence="2">JCM 31404</strain>
    </source>
</reference>
<dbReference type="EMBL" id="BMQM01000076">
    <property type="protein sequence ID" value="GGR76657.1"/>
    <property type="molecule type" value="Genomic_DNA"/>
</dbReference>
<dbReference type="SUPFAM" id="SSF63829">
    <property type="entry name" value="Calcium-dependent phosphotriesterase"/>
    <property type="match status" value="1"/>
</dbReference>
<name>A0ABQ2RX14_9DEIO</name>
<dbReference type="Proteomes" id="UP000634308">
    <property type="component" value="Unassembled WGS sequence"/>
</dbReference>
<dbReference type="InterPro" id="IPR015943">
    <property type="entry name" value="WD40/YVTN_repeat-like_dom_sf"/>
</dbReference>
<evidence type="ECO:0000313" key="1">
    <source>
        <dbReference type="EMBL" id="GGR76657.1"/>
    </source>
</evidence>
<dbReference type="Gene3D" id="2.130.10.10">
    <property type="entry name" value="YVTN repeat-like/Quinoprotein amine dehydrogenase"/>
    <property type="match status" value="1"/>
</dbReference>
<organism evidence="1 2">
    <name type="scientific">Deinococcus seoulensis</name>
    <dbReference type="NCBI Taxonomy" id="1837379"/>
    <lineage>
        <taxon>Bacteria</taxon>
        <taxon>Thermotogati</taxon>
        <taxon>Deinococcota</taxon>
        <taxon>Deinococci</taxon>
        <taxon>Deinococcales</taxon>
        <taxon>Deinococcaceae</taxon>
        <taxon>Deinococcus</taxon>
    </lineage>
</organism>
<gene>
    <name evidence="1" type="ORF">GCM10008959_41640</name>
</gene>
<dbReference type="SUPFAM" id="SSF63825">
    <property type="entry name" value="YWTD domain"/>
    <property type="match status" value="1"/>
</dbReference>